<keyword evidence="2" id="KW-1185">Reference proteome</keyword>
<dbReference type="Gene3D" id="3.30.1240.10">
    <property type="match status" value="1"/>
</dbReference>
<sequence length="280" mass="31990">MVRSNRLMIKMIAVDMDGTFLDENGRYDIERFEKILEELEKREILFVVATGNQISRMRHIFGEQSDRLAYVVGNGSHVIVKNETKILKNLSEKQLEHLFAYYEHHFDDYHVVVSSPEHSYMTKGAFSCDNLADKASLDYYNNSFPNVILLDNMSEMPQEAINKITMKVPMSAEEKVTNDFRREFPDLVPMASGFGALDVVLPNIDKAWGLKQIMTLFDISPDELMAFGDGDNDLAMLSLTYHSYAMENATERVKETARFIAPANTKSGVFQVIEAYLKEN</sequence>
<dbReference type="InterPro" id="IPR023214">
    <property type="entry name" value="HAD_sf"/>
</dbReference>
<dbReference type="HOGENOM" id="CLU_044146_5_0_9"/>
<dbReference type="Pfam" id="PF08282">
    <property type="entry name" value="Hydrolase_3"/>
    <property type="match status" value="1"/>
</dbReference>
<dbReference type="Proteomes" id="UP000004290">
    <property type="component" value="Unassembled WGS sequence"/>
</dbReference>
<dbReference type="SUPFAM" id="SSF56784">
    <property type="entry name" value="HAD-like"/>
    <property type="match status" value="1"/>
</dbReference>
<protein>
    <submittedName>
        <fullName evidence="1">Cof-like hydrolase</fullName>
    </submittedName>
</protein>
<dbReference type="InterPro" id="IPR000150">
    <property type="entry name" value="Cof"/>
</dbReference>
<dbReference type="CDD" id="cd07518">
    <property type="entry name" value="HAD_YbiV-Like"/>
    <property type="match status" value="1"/>
</dbReference>
<dbReference type="GO" id="GO:0000287">
    <property type="term" value="F:magnesium ion binding"/>
    <property type="evidence" value="ECO:0007669"/>
    <property type="project" value="TreeGrafter"/>
</dbReference>
<dbReference type="AlphaFoldDB" id="E0PDY7"/>
<dbReference type="InterPro" id="IPR006379">
    <property type="entry name" value="HAD-SF_hydro_IIB"/>
</dbReference>
<name>E0PDY7_STREI</name>
<organism evidence="1 2">
    <name type="scientific">Streptococcus equinus ATCC 700338</name>
    <dbReference type="NCBI Taxonomy" id="864569"/>
    <lineage>
        <taxon>Bacteria</taxon>
        <taxon>Bacillati</taxon>
        <taxon>Bacillota</taxon>
        <taxon>Bacilli</taxon>
        <taxon>Lactobacillales</taxon>
        <taxon>Streptococcaceae</taxon>
        <taxon>Streptococcus</taxon>
    </lineage>
</organism>
<evidence type="ECO:0000313" key="2">
    <source>
        <dbReference type="Proteomes" id="UP000004290"/>
    </source>
</evidence>
<gene>
    <name evidence="1" type="ORF">HMPREF9319_1060</name>
</gene>
<dbReference type="NCBIfam" id="TIGR01484">
    <property type="entry name" value="HAD-SF-IIB"/>
    <property type="match status" value="1"/>
</dbReference>
<dbReference type="EMBL" id="AEEL01000014">
    <property type="protein sequence ID" value="EFM27497.1"/>
    <property type="molecule type" value="Genomic_DNA"/>
</dbReference>
<dbReference type="SFLD" id="SFLDS00003">
    <property type="entry name" value="Haloacid_Dehalogenase"/>
    <property type="match status" value="1"/>
</dbReference>
<dbReference type="NCBIfam" id="TIGR00099">
    <property type="entry name" value="Cof-subfamily"/>
    <property type="match status" value="1"/>
</dbReference>
<proteinExistence type="predicted"/>
<reference evidence="1 2" key="1">
    <citation type="submission" date="2010-07" db="EMBL/GenBank/DDBJ databases">
        <authorList>
            <person name="Muzny D."/>
            <person name="Qin X."/>
            <person name="Deng J."/>
            <person name="Jiang H."/>
            <person name="Liu Y."/>
            <person name="Qu J."/>
            <person name="Song X.-Z."/>
            <person name="Zhang L."/>
            <person name="Thornton R."/>
            <person name="Coyle M."/>
            <person name="Francisco L."/>
            <person name="Jackson L."/>
            <person name="Javaid M."/>
            <person name="Korchina V."/>
            <person name="Kovar C."/>
            <person name="Mata R."/>
            <person name="Mathew T."/>
            <person name="Ngo R."/>
            <person name="Nguyen L."/>
            <person name="Nguyen N."/>
            <person name="Okwuonu G."/>
            <person name="Ongeri F."/>
            <person name="Pham C."/>
            <person name="Simmons D."/>
            <person name="Wilczek-Boney K."/>
            <person name="Hale W."/>
            <person name="Jakkamsetti A."/>
            <person name="Pham P."/>
            <person name="Ruth R."/>
            <person name="San Lucas F."/>
            <person name="Warren J."/>
            <person name="Zhang J."/>
            <person name="Zhao Z."/>
            <person name="Zhou C."/>
            <person name="Zhu D."/>
            <person name="Lee S."/>
            <person name="Bess C."/>
            <person name="Blankenburg K."/>
            <person name="Forbes L."/>
            <person name="Fu Q."/>
            <person name="Gubbala S."/>
            <person name="Hirani K."/>
            <person name="Jayaseelan J.C."/>
            <person name="Lara F."/>
            <person name="Munidasa M."/>
            <person name="Palculict T."/>
            <person name="Patil S."/>
            <person name="Pu L.-L."/>
            <person name="Saada N."/>
            <person name="Tang L."/>
            <person name="Weissenberger G."/>
            <person name="Zhu Y."/>
            <person name="Hemphill L."/>
            <person name="Shang Y."/>
            <person name="Youmans B."/>
            <person name="Ayvaz T."/>
            <person name="Ross M."/>
            <person name="Santibanez J."/>
            <person name="Aqrawi P."/>
            <person name="Gross S."/>
            <person name="Joshi V."/>
            <person name="Fowler G."/>
            <person name="Nazareth L."/>
            <person name="Reid J."/>
            <person name="Worley K."/>
            <person name="Petrosino J."/>
            <person name="Highlander S."/>
            <person name="Gibbs R."/>
        </authorList>
    </citation>
    <scope>NUCLEOTIDE SEQUENCE [LARGE SCALE GENOMIC DNA]</scope>
    <source>
        <strain evidence="1 2">ATCC 700338</strain>
    </source>
</reference>
<dbReference type="InterPro" id="IPR036412">
    <property type="entry name" value="HAD-like_sf"/>
</dbReference>
<evidence type="ECO:0000313" key="1">
    <source>
        <dbReference type="EMBL" id="EFM27497.1"/>
    </source>
</evidence>
<dbReference type="PANTHER" id="PTHR10000">
    <property type="entry name" value="PHOSPHOSERINE PHOSPHATASE"/>
    <property type="match status" value="1"/>
</dbReference>
<dbReference type="SFLD" id="SFLDG01140">
    <property type="entry name" value="C2.B:_Phosphomannomutase_and_P"/>
    <property type="match status" value="1"/>
</dbReference>
<dbReference type="Gene3D" id="3.40.50.1000">
    <property type="entry name" value="HAD superfamily/HAD-like"/>
    <property type="match status" value="1"/>
</dbReference>
<dbReference type="PANTHER" id="PTHR10000:SF53">
    <property type="entry name" value="5-AMINO-6-(5-PHOSPHO-D-RIBITYLAMINO)URACIL PHOSPHATASE YBJI-RELATED"/>
    <property type="match status" value="1"/>
</dbReference>
<comment type="caution">
    <text evidence="1">The sequence shown here is derived from an EMBL/GenBank/DDBJ whole genome shotgun (WGS) entry which is preliminary data.</text>
</comment>
<accession>E0PDY7</accession>
<keyword evidence="1" id="KW-0378">Hydrolase</keyword>
<dbReference type="GO" id="GO:0005829">
    <property type="term" value="C:cytosol"/>
    <property type="evidence" value="ECO:0007669"/>
    <property type="project" value="TreeGrafter"/>
</dbReference>
<dbReference type="GO" id="GO:0016791">
    <property type="term" value="F:phosphatase activity"/>
    <property type="evidence" value="ECO:0007669"/>
    <property type="project" value="TreeGrafter"/>
</dbReference>